<proteinExistence type="predicted"/>
<dbReference type="EC" id="3.-.-.-" evidence="3"/>
<sequence>MQIQHFFDPRTWTLTYLVSDEVSRSAILIDSVHDFDARAVRFSDESAQAVAKVIDEQGLELTHVLDTHVHADHCTAMPFFKERYGARTVISANVRVVQETFAKYFDDDELVLDGSQFDQLVEDGETFTAGAFEIEAIPTHGHTPASLSFRIGDAVFCGDVLFQPDSGTARCDFPGGSAKEEWDGIQRLYALPGSTLIHTGHDYQPGGRELQFRATVDEHRKGNVHCDANTTKEQFVARRAELDAGKPLPALIYQGLQVNMRAGHLPPASKNGIVYLKMPVALL</sequence>
<dbReference type="CDD" id="cd07724">
    <property type="entry name" value="POD-like_MBL-fold"/>
    <property type="match status" value="1"/>
</dbReference>
<dbReference type="SMART" id="SM00849">
    <property type="entry name" value="Lactamase_B"/>
    <property type="match status" value="1"/>
</dbReference>
<name>A0A518CUP0_9BACT</name>
<organism evidence="3 4">
    <name type="scientific">Rohdeia mirabilis</name>
    <dbReference type="NCBI Taxonomy" id="2528008"/>
    <lineage>
        <taxon>Bacteria</taxon>
        <taxon>Pseudomonadati</taxon>
        <taxon>Planctomycetota</taxon>
        <taxon>Planctomycetia</taxon>
        <taxon>Planctomycetia incertae sedis</taxon>
        <taxon>Rohdeia</taxon>
    </lineage>
</organism>
<dbReference type="PANTHER" id="PTHR43084:SF1">
    <property type="entry name" value="PERSULFIDE DIOXYGENASE ETHE1, MITOCHONDRIAL"/>
    <property type="match status" value="1"/>
</dbReference>
<dbReference type="GO" id="GO:0070813">
    <property type="term" value="P:hydrogen sulfide metabolic process"/>
    <property type="evidence" value="ECO:0007669"/>
    <property type="project" value="TreeGrafter"/>
</dbReference>
<dbReference type="PANTHER" id="PTHR43084">
    <property type="entry name" value="PERSULFIDE DIOXYGENASE ETHE1"/>
    <property type="match status" value="1"/>
</dbReference>
<evidence type="ECO:0000256" key="1">
    <source>
        <dbReference type="ARBA" id="ARBA00022723"/>
    </source>
</evidence>
<dbReference type="InterPro" id="IPR001279">
    <property type="entry name" value="Metallo-B-lactamas"/>
</dbReference>
<gene>
    <name evidence="3" type="primary">blh</name>
    <name evidence="3" type="ORF">Pla163_00380</name>
</gene>
<dbReference type="GO" id="GO:0016787">
    <property type="term" value="F:hydrolase activity"/>
    <property type="evidence" value="ECO:0007669"/>
    <property type="project" value="UniProtKB-KW"/>
</dbReference>
<protein>
    <submittedName>
        <fullName evidence="3">Beta-lactamase hydrolase-like protein</fullName>
        <ecNumber evidence="3">3.-.-.-</ecNumber>
    </submittedName>
</protein>
<dbReference type="InterPro" id="IPR036866">
    <property type="entry name" value="RibonucZ/Hydroxyglut_hydro"/>
</dbReference>
<dbReference type="Pfam" id="PF00753">
    <property type="entry name" value="Lactamase_B"/>
    <property type="match status" value="1"/>
</dbReference>
<keyword evidence="1" id="KW-0479">Metal-binding</keyword>
<dbReference type="InterPro" id="IPR051682">
    <property type="entry name" value="Mito_Persulfide_Diox"/>
</dbReference>
<dbReference type="AlphaFoldDB" id="A0A518CUP0"/>
<dbReference type="InterPro" id="IPR044528">
    <property type="entry name" value="POD-like_MBL-fold"/>
</dbReference>
<dbReference type="SUPFAM" id="SSF56281">
    <property type="entry name" value="Metallo-hydrolase/oxidoreductase"/>
    <property type="match status" value="1"/>
</dbReference>
<keyword evidence="3" id="KW-0378">Hydrolase</keyword>
<dbReference type="GO" id="GO:0006749">
    <property type="term" value="P:glutathione metabolic process"/>
    <property type="evidence" value="ECO:0007669"/>
    <property type="project" value="InterPro"/>
</dbReference>
<dbReference type="GO" id="GO:0050313">
    <property type="term" value="F:sulfur dioxygenase activity"/>
    <property type="evidence" value="ECO:0007669"/>
    <property type="project" value="InterPro"/>
</dbReference>
<dbReference type="RefSeq" id="WP_145181746.1">
    <property type="nucleotide sequence ID" value="NZ_CP036290.1"/>
</dbReference>
<keyword evidence="4" id="KW-1185">Reference proteome</keyword>
<accession>A0A518CUP0</accession>
<evidence type="ECO:0000259" key="2">
    <source>
        <dbReference type="SMART" id="SM00849"/>
    </source>
</evidence>
<dbReference type="Gene3D" id="3.60.15.10">
    <property type="entry name" value="Ribonuclease Z/Hydroxyacylglutathione hydrolase-like"/>
    <property type="match status" value="1"/>
</dbReference>
<evidence type="ECO:0000313" key="4">
    <source>
        <dbReference type="Proteomes" id="UP000319342"/>
    </source>
</evidence>
<reference evidence="3 4" key="1">
    <citation type="submission" date="2019-02" db="EMBL/GenBank/DDBJ databases">
        <title>Deep-cultivation of Planctomycetes and their phenomic and genomic characterization uncovers novel biology.</title>
        <authorList>
            <person name="Wiegand S."/>
            <person name="Jogler M."/>
            <person name="Boedeker C."/>
            <person name="Pinto D."/>
            <person name="Vollmers J."/>
            <person name="Rivas-Marin E."/>
            <person name="Kohn T."/>
            <person name="Peeters S.H."/>
            <person name="Heuer A."/>
            <person name="Rast P."/>
            <person name="Oberbeckmann S."/>
            <person name="Bunk B."/>
            <person name="Jeske O."/>
            <person name="Meyerdierks A."/>
            <person name="Storesund J.E."/>
            <person name="Kallscheuer N."/>
            <person name="Luecker S."/>
            <person name="Lage O.M."/>
            <person name="Pohl T."/>
            <person name="Merkel B.J."/>
            <person name="Hornburger P."/>
            <person name="Mueller R.-W."/>
            <person name="Bruemmer F."/>
            <person name="Labrenz M."/>
            <person name="Spormann A.M."/>
            <person name="Op den Camp H."/>
            <person name="Overmann J."/>
            <person name="Amann R."/>
            <person name="Jetten M.S.M."/>
            <person name="Mascher T."/>
            <person name="Medema M.H."/>
            <person name="Devos D.P."/>
            <person name="Kaster A.-K."/>
            <person name="Ovreas L."/>
            <person name="Rohde M."/>
            <person name="Galperin M.Y."/>
            <person name="Jogler C."/>
        </authorList>
    </citation>
    <scope>NUCLEOTIDE SEQUENCE [LARGE SCALE GENOMIC DNA]</scope>
    <source>
        <strain evidence="3 4">Pla163</strain>
    </source>
</reference>
<feature type="domain" description="Metallo-beta-lactamase" evidence="2">
    <location>
        <begin position="12"/>
        <end position="201"/>
    </location>
</feature>
<dbReference type="OrthoDB" id="9761531at2"/>
<evidence type="ECO:0000313" key="3">
    <source>
        <dbReference type="EMBL" id="QDU82943.1"/>
    </source>
</evidence>
<dbReference type="Proteomes" id="UP000319342">
    <property type="component" value="Chromosome"/>
</dbReference>
<dbReference type="GO" id="GO:0046872">
    <property type="term" value="F:metal ion binding"/>
    <property type="evidence" value="ECO:0007669"/>
    <property type="project" value="UniProtKB-KW"/>
</dbReference>
<dbReference type="EMBL" id="CP036290">
    <property type="protein sequence ID" value="QDU82943.1"/>
    <property type="molecule type" value="Genomic_DNA"/>
</dbReference>